<comment type="caution">
    <text evidence="8">The sequence shown here is derived from an EMBL/GenBank/DDBJ whole genome shotgun (WGS) entry which is preliminary data.</text>
</comment>
<evidence type="ECO:0000256" key="5">
    <source>
        <dbReference type="ARBA" id="ARBA00023136"/>
    </source>
</evidence>
<dbReference type="EMBL" id="JBHSOC010000018">
    <property type="protein sequence ID" value="MFC5642201.1"/>
    <property type="molecule type" value="Genomic_DNA"/>
</dbReference>
<dbReference type="Pfam" id="PF03631">
    <property type="entry name" value="Virul_fac_BrkB"/>
    <property type="match status" value="1"/>
</dbReference>
<evidence type="ECO:0000256" key="4">
    <source>
        <dbReference type="ARBA" id="ARBA00022989"/>
    </source>
</evidence>
<keyword evidence="3 7" id="KW-0812">Transmembrane</keyword>
<evidence type="ECO:0000256" key="7">
    <source>
        <dbReference type="SAM" id="Phobius"/>
    </source>
</evidence>
<feature type="transmembrane region" description="Helical" evidence="7">
    <location>
        <begin position="180"/>
        <end position="198"/>
    </location>
</feature>
<name>A0ABW0V9E7_9ACTN</name>
<evidence type="ECO:0000313" key="9">
    <source>
        <dbReference type="Proteomes" id="UP001596066"/>
    </source>
</evidence>
<organism evidence="8 9">
    <name type="scientific">Kitasatospora cinereorecta</name>
    <dbReference type="NCBI Taxonomy" id="285560"/>
    <lineage>
        <taxon>Bacteria</taxon>
        <taxon>Bacillati</taxon>
        <taxon>Actinomycetota</taxon>
        <taxon>Actinomycetes</taxon>
        <taxon>Kitasatosporales</taxon>
        <taxon>Streptomycetaceae</taxon>
        <taxon>Kitasatospora</taxon>
    </lineage>
</organism>
<feature type="transmembrane region" description="Helical" evidence="7">
    <location>
        <begin position="145"/>
        <end position="168"/>
    </location>
</feature>
<accession>A0ABW0V9E7</accession>
<feature type="region of interest" description="Disordered" evidence="6">
    <location>
        <begin position="299"/>
        <end position="326"/>
    </location>
</feature>
<feature type="transmembrane region" description="Helical" evidence="7">
    <location>
        <begin position="210"/>
        <end position="232"/>
    </location>
</feature>
<keyword evidence="5 7" id="KW-0472">Membrane</keyword>
<evidence type="ECO:0000256" key="6">
    <source>
        <dbReference type="SAM" id="MobiDB-lite"/>
    </source>
</evidence>
<evidence type="ECO:0000256" key="1">
    <source>
        <dbReference type="ARBA" id="ARBA00004651"/>
    </source>
</evidence>
<feature type="transmembrane region" description="Helical" evidence="7">
    <location>
        <begin position="102"/>
        <end position="124"/>
    </location>
</feature>
<feature type="compositionally biased region" description="Basic and acidic residues" evidence="6">
    <location>
        <begin position="300"/>
        <end position="311"/>
    </location>
</feature>
<feature type="transmembrane region" description="Helical" evidence="7">
    <location>
        <begin position="244"/>
        <end position="268"/>
    </location>
</feature>
<proteinExistence type="predicted"/>
<keyword evidence="4 7" id="KW-1133">Transmembrane helix</keyword>
<dbReference type="InterPro" id="IPR017039">
    <property type="entry name" value="Virul_fac_BrkB"/>
</dbReference>
<keyword evidence="2" id="KW-1003">Cell membrane</keyword>
<feature type="transmembrane region" description="Helical" evidence="7">
    <location>
        <begin position="39"/>
        <end position="66"/>
    </location>
</feature>
<dbReference type="PANTHER" id="PTHR30213">
    <property type="entry name" value="INNER MEMBRANE PROTEIN YHJD"/>
    <property type="match status" value="1"/>
</dbReference>
<protein>
    <submittedName>
        <fullName evidence="8">YihY/virulence factor BrkB family protein</fullName>
    </submittedName>
</protein>
<evidence type="ECO:0000256" key="2">
    <source>
        <dbReference type="ARBA" id="ARBA00022475"/>
    </source>
</evidence>
<dbReference type="RefSeq" id="WP_346143758.1">
    <property type="nucleotide sequence ID" value="NZ_BAAAUA010000014.1"/>
</dbReference>
<evidence type="ECO:0000313" key="8">
    <source>
        <dbReference type="EMBL" id="MFC5642201.1"/>
    </source>
</evidence>
<dbReference type="PANTHER" id="PTHR30213:SF1">
    <property type="entry name" value="INNER MEMBRANE PROTEIN YHJD"/>
    <property type="match status" value="1"/>
</dbReference>
<reference evidence="9" key="1">
    <citation type="journal article" date="2019" name="Int. J. Syst. Evol. Microbiol.">
        <title>The Global Catalogue of Microorganisms (GCM) 10K type strain sequencing project: providing services to taxonomists for standard genome sequencing and annotation.</title>
        <authorList>
            <consortium name="The Broad Institute Genomics Platform"/>
            <consortium name="The Broad Institute Genome Sequencing Center for Infectious Disease"/>
            <person name="Wu L."/>
            <person name="Ma J."/>
        </authorList>
    </citation>
    <scope>NUCLEOTIDE SEQUENCE [LARGE SCALE GENOMIC DNA]</scope>
    <source>
        <strain evidence="9">CGMCC 4.1622</strain>
    </source>
</reference>
<keyword evidence="9" id="KW-1185">Reference proteome</keyword>
<gene>
    <name evidence="8" type="ORF">ACFPZF_12690</name>
</gene>
<dbReference type="Proteomes" id="UP001596066">
    <property type="component" value="Unassembled WGS sequence"/>
</dbReference>
<comment type="subcellular location">
    <subcellularLocation>
        <location evidence="1">Cell membrane</location>
        <topology evidence="1">Multi-pass membrane protein</topology>
    </subcellularLocation>
</comment>
<evidence type="ECO:0000256" key="3">
    <source>
        <dbReference type="ARBA" id="ARBA00022692"/>
    </source>
</evidence>
<dbReference type="PIRSF" id="PIRSF035875">
    <property type="entry name" value="RNase_BN"/>
    <property type="match status" value="1"/>
</dbReference>
<sequence>MSAVEDFLQRVDRAQQRHSPAALVVGVVKKFGDDRGGQLAALITYYGFVALIPLLLLLSTALGFALHGHPEAQRRVVDSALADFPVIGGQLRENVHSLSGSALAVSIGVLGLLYGALGIAQILQHAMAQVWNIPGVRRPGYFPRLLRSLLLFAVLGTGLVLATGAATLVGTTLGGDAARAGALVLSLVVNTALCLACFRILTPPDVPTRSLLPGCLLAGPMFTVLQTFGALLVSHQLRHTSQVYGFFATVIGLLSWLYLASQITLYAAETNVVLARGLWPRSLLQRPLTMPDQEVLESLARQEERRPEQHVDVVFTDEQDDRPRHD</sequence>